<dbReference type="Pfam" id="PF19259">
    <property type="entry name" value="Ty3_capsid"/>
    <property type="match status" value="1"/>
</dbReference>
<feature type="domain" description="Ty3 transposon capsid-like protein" evidence="2">
    <location>
        <begin position="68"/>
        <end position="139"/>
    </location>
</feature>
<proteinExistence type="predicted"/>
<evidence type="ECO:0000313" key="4">
    <source>
        <dbReference type="Proteomes" id="UP001151760"/>
    </source>
</evidence>
<comment type="caution">
    <text evidence="3">The sequence shown here is derived from an EMBL/GenBank/DDBJ whole genome shotgun (WGS) entry which is preliminary data.</text>
</comment>
<sequence length="225" mass="25685">MRPSGLISKSLANFRNQEANSHIIAESPLRFHRGNSKRTHNSLSNLHSSPRNLRSKSVLDIAIVLQKAKQIQDFRPTDMNIVAYTKRFNELALLSPDDVPNEKKKVELYIKGFPEIIKGETTSSRPATLNEVVRIAHTLMEQKIQDKAERITESNKRKWGSNNNNYHNNNQGNYRDKNRHNQYNDRRQGGARAMTTTQNDDADQGGPAPNCNRYGLCHFGQYPSK</sequence>
<dbReference type="Proteomes" id="UP001151760">
    <property type="component" value="Unassembled WGS sequence"/>
</dbReference>
<accession>A0ABQ4YT60</accession>
<keyword evidence="4" id="KW-1185">Reference proteome</keyword>
<reference evidence="3" key="1">
    <citation type="journal article" date="2022" name="Int. J. Mol. Sci.">
        <title>Draft Genome of Tanacetum Coccineum: Genomic Comparison of Closely Related Tanacetum-Family Plants.</title>
        <authorList>
            <person name="Yamashiro T."/>
            <person name="Shiraishi A."/>
            <person name="Nakayama K."/>
            <person name="Satake H."/>
        </authorList>
    </citation>
    <scope>NUCLEOTIDE SEQUENCE</scope>
</reference>
<gene>
    <name evidence="3" type="ORF">Tco_0729849</name>
</gene>
<dbReference type="EMBL" id="BQNB010010636">
    <property type="protein sequence ID" value="GJS79968.1"/>
    <property type="molecule type" value="Genomic_DNA"/>
</dbReference>
<protein>
    <recommendedName>
        <fullName evidence="2">Ty3 transposon capsid-like protein domain-containing protein</fullName>
    </recommendedName>
</protein>
<feature type="region of interest" description="Disordered" evidence="1">
    <location>
        <begin position="152"/>
        <end position="215"/>
    </location>
</feature>
<organism evidence="3 4">
    <name type="scientific">Tanacetum coccineum</name>
    <dbReference type="NCBI Taxonomy" id="301880"/>
    <lineage>
        <taxon>Eukaryota</taxon>
        <taxon>Viridiplantae</taxon>
        <taxon>Streptophyta</taxon>
        <taxon>Embryophyta</taxon>
        <taxon>Tracheophyta</taxon>
        <taxon>Spermatophyta</taxon>
        <taxon>Magnoliopsida</taxon>
        <taxon>eudicotyledons</taxon>
        <taxon>Gunneridae</taxon>
        <taxon>Pentapetalae</taxon>
        <taxon>asterids</taxon>
        <taxon>campanulids</taxon>
        <taxon>Asterales</taxon>
        <taxon>Asteraceae</taxon>
        <taxon>Asteroideae</taxon>
        <taxon>Anthemideae</taxon>
        <taxon>Anthemidinae</taxon>
        <taxon>Tanacetum</taxon>
    </lineage>
</organism>
<evidence type="ECO:0000313" key="3">
    <source>
        <dbReference type="EMBL" id="GJS79968.1"/>
    </source>
</evidence>
<reference evidence="3" key="2">
    <citation type="submission" date="2022-01" db="EMBL/GenBank/DDBJ databases">
        <authorList>
            <person name="Yamashiro T."/>
            <person name="Shiraishi A."/>
            <person name="Satake H."/>
            <person name="Nakayama K."/>
        </authorList>
    </citation>
    <scope>NUCLEOTIDE SEQUENCE</scope>
</reference>
<name>A0ABQ4YT60_9ASTR</name>
<evidence type="ECO:0000259" key="2">
    <source>
        <dbReference type="Pfam" id="PF19259"/>
    </source>
</evidence>
<dbReference type="InterPro" id="IPR045358">
    <property type="entry name" value="Ty3_capsid"/>
</dbReference>
<feature type="compositionally biased region" description="Low complexity" evidence="1">
    <location>
        <begin position="162"/>
        <end position="173"/>
    </location>
</feature>
<evidence type="ECO:0000256" key="1">
    <source>
        <dbReference type="SAM" id="MobiDB-lite"/>
    </source>
</evidence>